<keyword evidence="2" id="KW-1133">Transmembrane helix</keyword>
<keyword evidence="4" id="KW-1185">Reference proteome</keyword>
<evidence type="ECO:0000313" key="3">
    <source>
        <dbReference type="EMBL" id="ACB51008.1"/>
    </source>
</evidence>
<feature type="coiled-coil region" evidence="1">
    <location>
        <begin position="13"/>
        <end position="40"/>
    </location>
</feature>
<feature type="transmembrane region" description="Helical" evidence="2">
    <location>
        <begin position="81"/>
        <end position="98"/>
    </location>
</feature>
<dbReference type="HOGENOM" id="CLU_130865_0_0_3"/>
<dbReference type="eggNOG" id="ENOG5030I18">
    <property type="taxonomic scope" value="Bacteria"/>
</dbReference>
<reference evidence="3 4" key="1">
    <citation type="journal article" date="2008" name="Proc. Natl. Acad. Sci. U.S.A.">
        <title>The genome of Cyanothece 51142, a unicellular diazotrophic cyanobacterium important in the marine nitrogen cycle.</title>
        <authorList>
            <person name="Welsh E.A."/>
            <person name="Liberton M."/>
            <person name="Stoeckel J."/>
            <person name="Loh T."/>
            <person name="Elvitigala T."/>
            <person name="Wang C."/>
            <person name="Wollam A."/>
            <person name="Fulton R.S."/>
            <person name="Clifton S.W."/>
            <person name="Jacobs J.M."/>
            <person name="Aurora R."/>
            <person name="Ghosh B.K."/>
            <person name="Sherman L.A."/>
            <person name="Smith R.D."/>
            <person name="Wilson R.K."/>
            <person name="Pakrasi H.B."/>
        </authorList>
    </citation>
    <scope>NUCLEOTIDE SEQUENCE [LARGE SCALE GENOMIC DNA]</scope>
    <source>
        <strain evidence="4">ATCC 51142 / BH68</strain>
    </source>
</reference>
<evidence type="ECO:0000256" key="1">
    <source>
        <dbReference type="SAM" id="Coils"/>
    </source>
</evidence>
<dbReference type="KEGG" id="cyt:cce_1658"/>
<evidence type="ECO:0000256" key="2">
    <source>
        <dbReference type="SAM" id="Phobius"/>
    </source>
</evidence>
<accession>B1WYJ1</accession>
<protein>
    <submittedName>
        <fullName evidence="3">Uncharacterized protein</fullName>
    </submittedName>
</protein>
<sequence>MSTITENDLKDLKDLINSRFDELEKNQNEMKQRLGVVETQLTDLRINVGKIESTLQAQQPLVQKIPDLAEKVGELKNWKQIVIIGITASVSGLIGWLIRGGNLRP</sequence>
<evidence type="ECO:0000313" key="4">
    <source>
        <dbReference type="Proteomes" id="UP000001203"/>
    </source>
</evidence>
<dbReference type="STRING" id="43989.cce_1658"/>
<dbReference type="Proteomes" id="UP000001203">
    <property type="component" value="Chromosome circular"/>
</dbReference>
<dbReference type="EMBL" id="CP000806">
    <property type="protein sequence ID" value="ACB51008.1"/>
    <property type="molecule type" value="Genomic_DNA"/>
</dbReference>
<dbReference type="AlphaFoldDB" id="B1WYJ1"/>
<keyword evidence="2" id="KW-0472">Membrane</keyword>
<proteinExistence type="predicted"/>
<dbReference type="RefSeq" id="WP_009544456.1">
    <property type="nucleotide sequence ID" value="NC_010546.1"/>
</dbReference>
<name>B1WYJ1_CROS5</name>
<keyword evidence="1" id="KW-0175">Coiled coil</keyword>
<gene>
    <name evidence="3" type="ordered locus">cce_1658</name>
</gene>
<keyword evidence="2" id="KW-0812">Transmembrane</keyword>
<dbReference type="OrthoDB" id="426285at2"/>
<organism evidence="3 4">
    <name type="scientific">Crocosphaera subtropica (strain ATCC 51142 / BH68)</name>
    <name type="common">Cyanothece sp. (strain ATCC 51142)</name>
    <dbReference type="NCBI Taxonomy" id="43989"/>
    <lineage>
        <taxon>Bacteria</taxon>
        <taxon>Bacillati</taxon>
        <taxon>Cyanobacteriota</taxon>
        <taxon>Cyanophyceae</taxon>
        <taxon>Oscillatoriophycideae</taxon>
        <taxon>Chroococcales</taxon>
        <taxon>Aphanothecaceae</taxon>
        <taxon>Crocosphaera</taxon>
        <taxon>Crocosphaera subtropica</taxon>
    </lineage>
</organism>